<dbReference type="Proteomes" id="UP000798662">
    <property type="component" value="Chromosome 1"/>
</dbReference>
<proteinExistence type="predicted"/>
<evidence type="ECO:0000313" key="2">
    <source>
        <dbReference type="Proteomes" id="UP000798662"/>
    </source>
</evidence>
<organism evidence="1 2">
    <name type="scientific">Pyropia yezoensis</name>
    <name type="common">Susabi-nori</name>
    <name type="synonym">Porphyra yezoensis</name>
    <dbReference type="NCBI Taxonomy" id="2788"/>
    <lineage>
        <taxon>Eukaryota</taxon>
        <taxon>Rhodophyta</taxon>
        <taxon>Bangiophyceae</taxon>
        <taxon>Bangiales</taxon>
        <taxon>Bangiaceae</taxon>
        <taxon>Pyropia</taxon>
    </lineage>
</organism>
<evidence type="ECO:0000313" key="1">
    <source>
        <dbReference type="EMBL" id="KAK1860625.1"/>
    </source>
</evidence>
<gene>
    <name evidence="1" type="ORF">I4F81_003213</name>
</gene>
<dbReference type="EMBL" id="CM020618">
    <property type="protein sequence ID" value="KAK1860625.1"/>
    <property type="molecule type" value="Genomic_DNA"/>
</dbReference>
<protein>
    <submittedName>
        <fullName evidence="1">Uncharacterized protein</fullName>
    </submittedName>
</protein>
<sequence>MGDIDAVPMVDDVITVNSIILQRACNAAGNNVHIIQCSVFRRVLSAAGEDALARVAEDVDRVAGGATTLTGVCNIGDSHWVSFLLDLSTKTVTRYDSGAHFESLKTQVSAAHQRVREFAKMLGELAEPSADEDIDGGSSCGDLTVPTKVKHPSTPQRRSAHHDTEYQRPSTQSPTLHRSTTMPRLKHA</sequence>
<comment type="caution">
    <text evidence="1">The sequence shown here is derived from an EMBL/GenBank/DDBJ whole genome shotgun (WGS) entry which is preliminary data.</text>
</comment>
<accession>A0ACC3BRM0</accession>
<reference evidence="1" key="1">
    <citation type="submission" date="2019-11" db="EMBL/GenBank/DDBJ databases">
        <title>Nori genome reveals adaptations in red seaweeds to the harsh intertidal environment.</title>
        <authorList>
            <person name="Wang D."/>
            <person name="Mao Y."/>
        </authorList>
    </citation>
    <scope>NUCLEOTIDE SEQUENCE</scope>
    <source>
        <tissue evidence="1">Gametophyte</tissue>
    </source>
</reference>
<keyword evidence="2" id="KW-1185">Reference proteome</keyword>
<name>A0ACC3BRM0_PYRYE</name>